<dbReference type="GO" id="GO:0016787">
    <property type="term" value="F:hydrolase activity"/>
    <property type="evidence" value="ECO:0007669"/>
    <property type="project" value="UniProtKB-KW"/>
</dbReference>
<name>A0A1G9KBJ9_9GAMM</name>
<dbReference type="RefSeq" id="WP_089727549.1">
    <property type="nucleotide sequence ID" value="NZ_FNGI01000004.1"/>
</dbReference>
<sequence length="223" mass="23669">MADFRTHLSVAASGGVLLAFGGWQASLWSPSEALSVAMLTAFGGILPDIDSDNSHAIRLIFTLSAVLAVVVGALALHGQVTPGVLLAACAGLYVGVRYALSEVFKRFTVHRGIWHSLLAMALCGLGGSALSYQLLAQSAGIAWVQGLALVFGSLIHLLLDEIYSVDLDGARIKRSFGTAFKLFAYREPLNSLLLLALAVGLAPWLPPWSALLDLVAQSSRLWR</sequence>
<organism evidence="2 3">
    <name type="scientific">Modicisalibacter muralis</name>
    <dbReference type="NCBI Taxonomy" id="119000"/>
    <lineage>
        <taxon>Bacteria</taxon>
        <taxon>Pseudomonadati</taxon>
        <taxon>Pseudomonadota</taxon>
        <taxon>Gammaproteobacteria</taxon>
        <taxon>Oceanospirillales</taxon>
        <taxon>Halomonadaceae</taxon>
        <taxon>Modicisalibacter</taxon>
    </lineage>
</organism>
<feature type="transmembrane region" description="Helical" evidence="1">
    <location>
        <begin position="139"/>
        <end position="159"/>
    </location>
</feature>
<dbReference type="EMBL" id="FNGI01000004">
    <property type="protein sequence ID" value="SDL47002.1"/>
    <property type="molecule type" value="Genomic_DNA"/>
</dbReference>
<dbReference type="AlphaFoldDB" id="A0A1G9KBJ9"/>
<feature type="transmembrane region" description="Helical" evidence="1">
    <location>
        <begin position="112"/>
        <end position="132"/>
    </location>
</feature>
<accession>A0A1G9KBJ9</accession>
<feature type="transmembrane region" description="Helical" evidence="1">
    <location>
        <begin position="57"/>
        <end position="76"/>
    </location>
</feature>
<proteinExistence type="predicted"/>
<dbReference type="InterPro" id="IPR007404">
    <property type="entry name" value="YdjM-like"/>
</dbReference>
<feature type="transmembrane region" description="Helical" evidence="1">
    <location>
        <begin position="83"/>
        <end position="100"/>
    </location>
</feature>
<feature type="transmembrane region" description="Helical" evidence="1">
    <location>
        <begin position="192"/>
        <end position="216"/>
    </location>
</feature>
<dbReference type="Pfam" id="PF04307">
    <property type="entry name" value="YdjM"/>
    <property type="match status" value="1"/>
</dbReference>
<keyword evidence="2" id="KW-0378">Hydrolase</keyword>
<evidence type="ECO:0000256" key="1">
    <source>
        <dbReference type="SAM" id="Phobius"/>
    </source>
</evidence>
<dbReference type="Proteomes" id="UP000198654">
    <property type="component" value="Unassembled WGS sequence"/>
</dbReference>
<dbReference type="OrthoDB" id="5295350at2"/>
<gene>
    <name evidence="2" type="ORF">SAMN05661010_01714</name>
</gene>
<protein>
    <submittedName>
        <fullName evidence="2">LexA-binding, inner membrane-associated putative hydrolase</fullName>
    </submittedName>
</protein>
<keyword evidence="3" id="KW-1185">Reference proteome</keyword>
<keyword evidence="1" id="KW-0472">Membrane</keyword>
<evidence type="ECO:0000313" key="3">
    <source>
        <dbReference type="Proteomes" id="UP000198654"/>
    </source>
</evidence>
<dbReference type="STRING" id="119000.SAMN05661010_01714"/>
<reference evidence="2 3" key="1">
    <citation type="submission" date="2016-10" db="EMBL/GenBank/DDBJ databases">
        <authorList>
            <person name="de Groot N.N."/>
        </authorList>
    </citation>
    <scope>NUCLEOTIDE SEQUENCE [LARGE SCALE GENOMIC DNA]</scope>
    <source>
        <strain evidence="2 3">DSM 14789</strain>
    </source>
</reference>
<keyword evidence="1" id="KW-1133">Transmembrane helix</keyword>
<keyword evidence="1" id="KW-0812">Transmembrane</keyword>
<evidence type="ECO:0000313" key="2">
    <source>
        <dbReference type="EMBL" id="SDL47002.1"/>
    </source>
</evidence>